<proteinExistence type="inferred from homology"/>
<protein>
    <submittedName>
        <fullName evidence="8">YcfA-like protein</fullName>
    </submittedName>
</protein>
<keyword evidence="7" id="KW-0346">Stress response</keyword>
<dbReference type="AlphaFoldDB" id="A0A0F3GXP3"/>
<keyword evidence="9" id="KW-1185">Reference proteome</keyword>
<dbReference type="InterPro" id="IPR038570">
    <property type="entry name" value="HicA_sf"/>
</dbReference>
<dbReference type="InterPro" id="IPR012933">
    <property type="entry name" value="HicA_mRNA_interferase"/>
</dbReference>
<accession>A0A0F3GXP3</accession>
<gene>
    <name evidence="8" type="ORF">MBAV_002345</name>
</gene>
<dbReference type="GO" id="GO:0004519">
    <property type="term" value="F:endonuclease activity"/>
    <property type="evidence" value="ECO:0007669"/>
    <property type="project" value="UniProtKB-KW"/>
</dbReference>
<dbReference type="GO" id="GO:0003729">
    <property type="term" value="F:mRNA binding"/>
    <property type="evidence" value="ECO:0007669"/>
    <property type="project" value="InterPro"/>
</dbReference>
<dbReference type="Pfam" id="PF07927">
    <property type="entry name" value="HicA_toxin"/>
    <property type="match status" value="1"/>
</dbReference>
<name>A0A0F3GXP3_9BACT</name>
<keyword evidence="2" id="KW-1277">Toxin-antitoxin system</keyword>
<dbReference type="EMBL" id="LACI01001015">
    <property type="protein sequence ID" value="KJU85458.1"/>
    <property type="molecule type" value="Genomic_DNA"/>
</dbReference>
<reference evidence="8 9" key="1">
    <citation type="submission" date="2015-02" db="EMBL/GenBank/DDBJ databases">
        <title>Single-cell genomics of uncultivated deep-branching MTB reveals a conserved set of magnetosome genes.</title>
        <authorList>
            <person name="Kolinko S."/>
            <person name="Richter M."/>
            <person name="Glockner F.O."/>
            <person name="Brachmann A."/>
            <person name="Schuler D."/>
        </authorList>
    </citation>
    <scope>NUCLEOTIDE SEQUENCE [LARGE SCALE GENOMIC DNA]</scope>
    <source>
        <strain evidence="8">TM-1</strain>
    </source>
</reference>
<dbReference type="GO" id="GO:0016787">
    <property type="term" value="F:hydrolase activity"/>
    <property type="evidence" value="ECO:0007669"/>
    <property type="project" value="UniProtKB-KW"/>
</dbReference>
<keyword evidence="3" id="KW-0540">Nuclease</keyword>
<evidence type="ECO:0000256" key="1">
    <source>
        <dbReference type="ARBA" id="ARBA00006620"/>
    </source>
</evidence>
<evidence type="ECO:0000313" key="9">
    <source>
        <dbReference type="Proteomes" id="UP000033423"/>
    </source>
</evidence>
<evidence type="ECO:0000256" key="5">
    <source>
        <dbReference type="ARBA" id="ARBA00022801"/>
    </source>
</evidence>
<sequence>MKGEDLIKQLVKAGWEVDRITGSHHILRKGDELISVGNIPFKCGYVTQAQ</sequence>
<evidence type="ECO:0000256" key="4">
    <source>
        <dbReference type="ARBA" id="ARBA00022759"/>
    </source>
</evidence>
<comment type="caution">
    <text evidence="8">The sequence shown here is derived from an EMBL/GenBank/DDBJ whole genome shotgun (WGS) entry which is preliminary data.</text>
</comment>
<keyword evidence="6" id="KW-0694">RNA-binding</keyword>
<keyword evidence="4" id="KW-0255">Endonuclease</keyword>
<comment type="similarity">
    <text evidence="1">Belongs to the HicA mRNA interferase family.</text>
</comment>
<dbReference type="Proteomes" id="UP000033423">
    <property type="component" value="Unassembled WGS sequence"/>
</dbReference>
<dbReference type="Gene3D" id="3.30.920.30">
    <property type="entry name" value="Hypothetical protein"/>
    <property type="match status" value="1"/>
</dbReference>
<evidence type="ECO:0000256" key="3">
    <source>
        <dbReference type="ARBA" id="ARBA00022722"/>
    </source>
</evidence>
<evidence type="ECO:0000256" key="2">
    <source>
        <dbReference type="ARBA" id="ARBA00022649"/>
    </source>
</evidence>
<evidence type="ECO:0000256" key="7">
    <source>
        <dbReference type="ARBA" id="ARBA00023016"/>
    </source>
</evidence>
<evidence type="ECO:0000313" key="8">
    <source>
        <dbReference type="EMBL" id="KJU85458.1"/>
    </source>
</evidence>
<evidence type="ECO:0000256" key="6">
    <source>
        <dbReference type="ARBA" id="ARBA00022884"/>
    </source>
</evidence>
<keyword evidence="5" id="KW-0378">Hydrolase</keyword>
<dbReference type="SUPFAM" id="SSF54786">
    <property type="entry name" value="YcfA/nrd intein domain"/>
    <property type="match status" value="1"/>
</dbReference>
<organism evidence="8 9">
    <name type="scientific">Candidatus Magnetobacterium bavaricum</name>
    <dbReference type="NCBI Taxonomy" id="29290"/>
    <lineage>
        <taxon>Bacteria</taxon>
        <taxon>Pseudomonadati</taxon>
        <taxon>Nitrospirota</taxon>
        <taxon>Thermodesulfovibrionia</taxon>
        <taxon>Thermodesulfovibrionales</taxon>
        <taxon>Candidatus Magnetobacteriaceae</taxon>
        <taxon>Candidatus Magnetobacterium</taxon>
    </lineage>
</organism>